<evidence type="ECO:0000256" key="4">
    <source>
        <dbReference type="ARBA" id="ARBA00022989"/>
    </source>
</evidence>
<comment type="subcellular location">
    <subcellularLocation>
        <location evidence="1">Membrane</location>
        <topology evidence="1">Single-pass membrane protein</topology>
    </subcellularLocation>
</comment>
<feature type="region of interest" description="Disordered" evidence="6">
    <location>
        <begin position="93"/>
        <end position="146"/>
    </location>
</feature>
<dbReference type="HOGENOM" id="CLU_053570_1_0_1"/>
<protein>
    <recommendedName>
        <fullName evidence="8">t-SNARE coiled-coil homology domain-containing protein</fullName>
    </recommendedName>
</protein>
<dbReference type="EMBL" id="KN833030">
    <property type="protein sequence ID" value="KIM76916.1"/>
    <property type="molecule type" value="Genomic_DNA"/>
</dbReference>
<dbReference type="STRING" id="765440.A0A0C3FB11"/>
<evidence type="ECO:0000256" key="1">
    <source>
        <dbReference type="ARBA" id="ARBA00004167"/>
    </source>
</evidence>
<keyword evidence="5 7" id="KW-0472">Membrane</keyword>
<name>A0A0C3FB11_PILCF</name>
<dbReference type="FunCoup" id="A0A0C3FB11">
    <property type="interactions" value="17"/>
</dbReference>
<keyword evidence="10" id="KW-1185">Reference proteome</keyword>
<dbReference type="SUPFAM" id="SSF58038">
    <property type="entry name" value="SNARE fusion complex"/>
    <property type="match status" value="1"/>
</dbReference>
<gene>
    <name evidence="9" type="ORF">PILCRDRAFT_635079</name>
</gene>
<proteinExistence type="predicted"/>
<keyword evidence="2" id="KW-0813">Transport</keyword>
<dbReference type="InterPro" id="IPR000727">
    <property type="entry name" value="T_SNARE_dom"/>
</dbReference>
<organism evidence="9 10">
    <name type="scientific">Piloderma croceum (strain F 1598)</name>
    <dbReference type="NCBI Taxonomy" id="765440"/>
    <lineage>
        <taxon>Eukaryota</taxon>
        <taxon>Fungi</taxon>
        <taxon>Dikarya</taxon>
        <taxon>Basidiomycota</taxon>
        <taxon>Agaricomycotina</taxon>
        <taxon>Agaricomycetes</taxon>
        <taxon>Agaricomycetidae</taxon>
        <taxon>Atheliales</taxon>
        <taxon>Atheliaceae</taxon>
        <taxon>Piloderma</taxon>
    </lineage>
</organism>
<dbReference type="Pfam" id="PF05739">
    <property type="entry name" value="SNARE"/>
    <property type="match status" value="1"/>
</dbReference>
<evidence type="ECO:0000256" key="6">
    <source>
        <dbReference type="SAM" id="MobiDB-lite"/>
    </source>
</evidence>
<dbReference type="SMART" id="SM00397">
    <property type="entry name" value="t_SNARE"/>
    <property type="match status" value="1"/>
</dbReference>
<dbReference type="InParanoid" id="A0A0C3FB11"/>
<evidence type="ECO:0000313" key="10">
    <source>
        <dbReference type="Proteomes" id="UP000054166"/>
    </source>
</evidence>
<accession>A0A0C3FB11</accession>
<reference evidence="10" key="2">
    <citation type="submission" date="2015-01" db="EMBL/GenBank/DDBJ databases">
        <title>Evolutionary Origins and Diversification of the Mycorrhizal Mutualists.</title>
        <authorList>
            <consortium name="DOE Joint Genome Institute"/>
            <consortium name="Mycorrhizal Genomics Consortium"/>
            <person name="Kohler A."/>
            <person name="Kuo A."/>
            <person name="Nagy L.G."/>
            <person name="Floudas D."/>
            <person name="Copeland A."/>
            <person name="Barry K.W."/>
            <person name="Cichocki N."/>
            <person name="Veneault-Fourrey C."/>
            <person name="LaButti K."/>
            <person name="Lindquist E.A."/>
            <person name="Lipzen A."/>
            <person name="Lundell T."/>
            <person name="Morin E."/>
            <person name="Murat C."/>
            <person name="Riley R."/>
            <person name="Ohm R."/>
            <person name="Sun H."/>
            <person name="Tunlid A."/>
            <person name="Henrissat B."/>
            <person name="Grigoriev I.V."/>
            <person name="Hibbett D.S."/>
            <person name="Martin F."/>
        </authorList>
    </citation>
    <scope>NUCLEOTIDE SEQUENCE [LARGE SCALE GENOMIC DNA]</scope>
    <source>
        <strain evidence="10">F 1598</strain>
    </source>
</reference>
<dbReference type="PROSITE" id="PS50192">
    <property type="entry name" value="T_SNARE"/>
    <property type="match status" value="1"/>
</dbReference>
<evidence type="ECO:0000256" key="7">
    <source>
        <dbReference type="SAM" id="Phobius"/>
    </source>
</evidence>
<reference evidence="9 10" key="1">
    <citation type="submission" date="2014-04" db="EMBL/GenBank/DDBJ databases">
        <authorList>
            <consortium name="DOE Joint Genome Institute"/>
            <person name="Kuo A."/>
            <person name="Tarkka M."/>
            <person name="Buscot F."/>
            <person name="Kohler A."/>
            <person name="Nagy L.G."/>
            <person name="Floudas D."/>
            <person name="Copeland A."/>
            <person name="Barry K.W."/>
            <person name="Cichocki N."/>
            <person name="Veneault-Fourrey C."/>
            <person name="LaButti K."/>
            <person name="Lindquist E.A."/>
            <person name="Lipzen A."/>
            <person name="Lundell T."/>
            <person name="Morin E."/>
            <person name="Murat C."/>
            <person name="Sun H."/>
            <person name="Tunlid A."/>
            <person name="Henrissat B."/>
            <person name="Grigoriev I.V."/>
            <person name="Hibbett D.S."/>
            <person name="Martin F."/>
            <person name="Nordberg H.P."/>
            <person name="Cantor M.N."/>
            <person name="Hua S.X."/>
        </authorList>
    </citation>
    <scope>NUCLEOTIDE SEQUENCE [LARGE SCALE GENOMIC DNA]</scope>
    <source>
        <strain evidence="9 10">F 1598</strain>
    </source>
</reference>
<feature type="transmembrane region" description="Helical" evidence="7">
    <location>
        <begin position="220"/>
        <end position="243"/>
    </location>
</feature>
<dbReference type="GO" id="GO:0012505">
    <property type="term" value="C:endomembrane system"/>
    <property type="evidence" value="ECO:0007669"/>
    <property type="project" value="UniProtKB-ARBA"/>
</dbReference>
<evidence type="ECO:0000256" key="2">
    <source>
        <dbReference type="ARBA" id="ARBA00022448"/>
    </source>
</evidence>
<sequence>MSLVKLTSLSTQTLSLLLERQRLQSISQFQGPTAQQRTSNLHLPQIIRNLNQLRTGILELEAKNGAGTAEAAGLLRNQYGRMIGMLGGDAESLGIESLDGEPTPASLHAPSPSPGPTSSRSPPPKDSEPVYSPYTDDPEAQGGYDPNAMLQTQKQMIDEQDTQLSHLSSSLNRQHHLSLAINSELEEHHGLLEELDTDLEGTRSRLGGARRRLDRVAKGVKGNGSTVTIALLILVLLILIIVFKT</sequence>
<feature type="domain" description="T-SNARE coiled-coil homology" evidence="8">
    <location>
        <begin position="154"/>
        <end position="216"/>
    </location>
</feature>
<evidence type="ECO:0000256" key="3">
    <source>
        <dbReference type="ARBA" id="ARBA00022692"/>
    </source>
</evidence>
<keyword evidence="4 7" id="KW-1133">Transmembrane helix</keyword>
<dbReference type="Proteomes" id="UP000054166">
    <property type="component" value="Unassembled WGS sequence"/>
</dbReference>
<dbReference type="Gene3D" id="1.20.5.110">
    <property type="match status" value="1"/>
</dbReference>
<dbReference type="GO" id="GO:0016020">
    <property type="term" value="C:membrane"/>
    <property type="evidence" value="ECO:0007669"/>
    <property type="project" value="UniProtKB-SubCell"/>
</dbReference>
<evidence type="ECO:0000313" key="9">
    <source>
        <dbReference type="EMBL" id="KIM76916.1"/>
    </source>
</evidence>
<dbReference type="AlphaFoldDB" id="A0A0C3FB11"/>
<keyword evidence="3 7" id="KW-0812">Transmembrane</keyword>
<evidence type="ECO:0000256" key="5">
    <source>
        <dbReference type="ARBA" id="ARBA00023136"/>
    </source>
</evidence>
<dbReference type="GO" id="GO:0005737">
    <property type="term" value="C:cytoplasm"/>
    <property type="evidence" value="ECO:0007669"/>
    <property type="project" value="UniProtKB-ARBA"/>
</dbReference>
<dbReference type="OrthoDB" id="244190at2759"/>
<evidence type="ECO:0000259" key="8">
    <source>
        <dbReference type="PROSITE" id="PS50192"/>
    </source>
</evidence>
<dbReference type="CDD" id="cd15859">
    <property type="entry name" value="SNARE_SYN8"/>
    <property type="match status" value="1"/>
</dbReference>
<dbReference type="PANTHER" id="PTHR12791">
    <property type="entry name" value="GOLGI SNARE BET1-RELATED"/>
    <property type="match status" value="1"/>
</dbReference>